<reference evidence="3" key="1">
    <citation type="submission" date="2020-03" db="EMBL/GenBank/DDBJ databases">
        <title>The deep terrestrial virosphere.</title>
        <authorList>
            <person name="Holmfeldt K."/>
            <person name="Nilsson E."/>
            <person name="Simone D."/>
            <person name="Lopez-Fernandez M."/>
            <person name="Wu X."/>
            <person name="de Brujin I."/>
            <person name="Lundin D."/>
            <person name="Andersson A."/>
            <person name="Bertilsson S."/>
            <person name="Dopson M."/>
        </authorList>
    </citation>
    <scope>NUCLEOTIDE SEQUENCE</scope>
    <source>
        <strain evidence="3">TM448A01540</strain>
    </source>
</reference>
<keyword evidence="2" id="KW-1133">Transmembrane helix</keyword>
<feature type="transmembrane region" description="Helical" evidence="2">
    <location>
        <begin position="42"/>
        <end position="64"/>
    </location>
</feature>
<evidence type="ECO:0000313" key="3">
    <source>
        <dbReference type="EMBL" id="QJA49960.1"/>
    </source>
</evidence>
<dbReference type="EMBL" id="MT144165">
    <property type="protein sequence ID" value="QJA49960.1"/>
    <property type="molecule type" value="Genomic_DNA"/>
</dbReference>
<accession>A0A6H1ZRY6</accession>
<keyword evidence="2" id="KW-0472">Membrane</keyword>
<protein>
    <submittedName>
        <fullName evidence="3">Uncharacterized protein</fullName>
    </submittedName>
</protein>
<keyword evidence="2" id="KW-0812">Transmembrane</keyword>
<feature type="compositionally biased region" description="Polar residues" evidence="1">
    <location>
        <begin position="191"/>
        <end position="203"/>
    </location>
</feature>
<evidence type="ECO:0000256" key="2">
    <source>
        <dbReference type="SAM" id="Phobius"/>
    </source>
</evidence>
<name>A0A6H1ZRY6_9ZZZZ</name>
<gene>
    <name evidence="3" type="ORF">TM448A01540_0016</name>
</gene>
<proteinExistence type="predicted"/>
<feature type="region of interest" description="Disordered" evidence="1">
    <location>
        <begin position="191"/>
        <end position="211"/>
    </location>
</feature>
<dbReference type="AlphaFoldDB" id="A0A6H1ZRY6"/>
<organism evidence="3">
    <name type="scientific">viral metagenome</name>
    <dbReference type="NCBI Taxonomy" id="1070528"/>
    <lineage>
        <taxon>unclassified sequences</taxon>
        <taxon>metagenomes</taxon>
        <taxon>organismal metagenomes</taxon>
    </lineage>
</organism>
<sequence length="211" mass="23270">MGVEDREWFREARAERLRKAFGDATPRQMRHKGRRRVIDRQILAGVAILLSAGATLALGAKNWWRTIDFGLADVPAVVELGPQEAFPTSGTVNLHEPNDYSAGHEPFVVRGAGGETRAVVRVRRWEDGSPVATGFVAGDGHTEILLRPGRYRVSVAYGRNWRGLAELFGRETLVEEIVEPIDVVSGMGQTLSLRKTPTGNTPTEGRRRAAF</sequence>
<evidence type="ECO:0000256" key="1">
    <source>
        <dbReference type="SAM" id="MobiDB-lite"/>
    </source>
</evidence>